<dbReference type="InterPro" id="IPR000485">
    <property type="entry name" value="AsnC-type_HTH_dom"/>
</dbReference>
<evidence type="ECO:0000259" key="4">
    <source>
        <dbReference type="PROSITE" id="PS50956"/>
    </source>
</evidence>
<dbReference type="PANTHER" id="PTHR30154:SF34">
    <property type="entry name" value="TRANSCRIPTIONAL REGULATOR AZLB"/>
    <property type="match status" value="1"/>
</dbReference>
<dbReference type="InterPro" id="IPR011008">
    <property type="entry name" value="Dimeric_a/b-barrel"/>
</dbReference>
<dbReference type="InterPro" id="IPR036390">
    <property type="entry name" value="WH_DNA-bd_sf"/>
</dbReference>
<gene>
    <name evidence="5" type="ORF">KUV50_04950</name>
</gene>
<dbReference type="InterPro" id="IPR019887">
    <property type="entry name" value="Tscrpt_reg_AsnC/Lrp_C"/>
</dbReference>
<dbReference type="Gene3D" id="3.30.70.920">
    <property type="match status" value="1"/>
</dbReference>
<evidence type="ECO:0000256" key="3">
    <source>
        <dbReference type="ARBA" id="ARBA00023163"/>
    </source>
</evidence>
<dbReference type="SMART" id="SM00344">
    <property type="entry name" value="HTH_ASNC"/>
    <property type="match status" value="1"/>
</dbReference>
<dbReference type="InterPro" id="IPR011991">
    <property type="entry name" value="ArsR-like_HTH"/>
</dbReference>
<dbReference type="PROSITE" id="PS50956">
    <property type="entry name" value="HTH_ASNC_2"/>
    <property type="match status" value="1"/>
</dbReference>
<dbReference type="AlphaFoldDB" id="A0A953HMX0"/>
<reference evidence="5" key="1">
    <citation type="submission" date="2021-06" db="EMBL/GenBank/DDBJ databases">
        <title>44 bacteria genomes isolated from Dapeng, Shenzhen.</title>
        <authorList>
            <person name="Zheng W."/>
            <person name="Yu S."/>
            <person name="Huang Y."/>
        </authorList>
    </citation>
    <scope>NUCLEOTIDE SEQUENCE</scope>
    <source>
        <strain evidence="5">DP5N28-2</strain>
    </source>
</reference>
<dbReference type="CDD" id="cd00090">
    <property type="entry name" value="HTH_ARSR"/>
    <property type="match status" value="1"/>
</dbReference>
<dbReference type="PANTHER" id="PTHR30154">
    <property type="entry name" value="LEUCINE-RESPONSIVE REGULATORY PROTEIN"/>
    <property type="match status" value="1"/>
</dbReference>
<evidence type="ECO:0000256" key="2">
    <source>
        <dbReference type="ARBA" id="ARBA00023125"/>
    </source>
</evidence>
<accession>A0A953HMX0</accession>
<dbReference type="GO" id="GO:0005829">
    <property type="term" value="C:cytosol"/>
    <property type="evidence" value="ECO:0007669"/>
    <property type="project" value="TreeGrafter"/>
</dbReference>
<dbReference type="InterPro" id="IPR019888">
    <property type="entry name" value="Tscrpt_reg_AsnC-like"/>
</dbReference>
<sequence>MAKIHELDDLDRQILSILMTDAKMAYTDIAKQLQVSGGTVHVRMKKLEEVGIVKGARLEVDEAKLGYDIISFIGIFLEKSSLYEDVIRQINQIPEVVNAYYTTGNYSIFTKIICKDTDDLRKLLSEKIQAISGIQRTETLIALEERIDRPISLDVKNTQDR</sequence>
<protein>
    <submittedName>
        <fullName evidence="5">Lrp/AsnC ligand binding domain-containing protein</fullName>
    </submittedName>
</protein>
<dbReference type="GO" id="GO:0006355">
    <property type="term" value="P:regulation of DNA-templated transcription"/>
    <property type="evidence" value="ECO:0007669"/>
    <property type="project" value="UniProtKB-ARBA"/>
</dbReference>
<keyword evidence="2" id="KW-0238">DNA-binding</keyword>
<dbReference type="PRINTS" id="PR00033">
    <property type="entry name" value="HTHASNC"/>
</dbReference>
<keyword evidence="6" id="KW-1185">Reference proteome</keyword>
<evidence type="ECO:0000313" key="6">
    <source>
        <dbReference type="Proteomes" id="UP000753961"/>
    </source>
</evidence>
<keyword evidence="3" id="KW-0804">Transcription</keyword>
<feature type="domain" description="HTH asnC-type" evidence="4">
    <location>
        <begin position="7"/>
        <end position="68"/>
    </location>
</feature>
<comment type="caution">
    <text evidence="5">The sequence shown here is derived from an EMBL/GenBank/DDBJ whole genome shotgun (WGS) entry which is preliminary data.</text>
</comment>
<dbReference type="InterPro" id="IPR036388">
    <property type="entry name" value="WH-like_DNA-bd_sf"/>
</dbReference>
<keyword evidence="1" id="KW-0805">Transcription regulation</keyword>
<organism evidence="5 6">
    <name type="scientific">Membranihabitans marinus</name>
    <dbReference type="NCBI Taxonomy" id="1227546"/>
    <lineage>
        <taxon>Bacteria</taxon>
        <taxon>Pseudomonadati</taxon>
        <taxon>Bacteroidota</taxon>
        <taxon>Saprospiria</taxon>
        <taxon>Saprospirales</taxon>
        <taxon>Saprospiraceae</taxon>
        <taxon>Membranihabitans</taxon>
    </lineage>
</organism>
<dbReference type="Gene3D" id="1.10.10.10">
    <property type="entry name" value="Winged helix-like DNA-binding domain superfamily/Winged helix DNA-binding domain"/>
    <property type="match status" value="1"/>
</dbReference>
<dbReference type="Proteomes" id="UP000753961">
    <property type="component" value="Unassembled WGS sequence"/>
</dbReference>
<dbReference type="RefSeq" id="WP_222578995.1">
    <property type="nucleotide sequence ID" value="NZ_JAHVHU010000005.1"/>
</dbReference>
<dbReference type="SUPFAM" id="SSF54909">
    <property type="entry name" value="Dimeric alpha+beta barrel"/>
    <property type="match status" value="1"/>
</dbReference>
<dbReference type="Pfam" id="PF01037">
    <property type="entry name" value="AsnC_trans_reg"/>
    <property type="match status" value="1"/>
</dbReference>
<name>A0A953HMX0_9BACT</name>
<dbReference type="SUPFAM" id="SSF46785">
    <property type="entry name" value="Winged helix' DNA-binding domain"/>
    <property type="match status" value="1"/>
</dbReference>
<dbReference type="GO" id="GO:0043565">
    <property type="term" value="F:sequence-specific DNA binding"/>
    <property type="evidence" value="ECO:0007669"/>
    <property type="project" value="InterPro"/>
</dbReference>
<proteinExistence type="predicted"/>
<dbReference type="GO" id="GO:0043200">
    <property type="term" value="P:response to amino acid"/>
    <property type="evidence" value="ECO:0007669"/>
    <property type="project" value="TreeGrafter"/>
</dbReference>
<dbReference type="Pfam" id="PF13404">
    <property type="entry name" value="HTH_AsnC-type"/>
    <property type="match status" value="1"/>
</dbReference>
<evidence type="ECO:0000313" key="5">
    <source>
        <dbReference type="EMBL" id="MBY5957473.1"/>
    </source>
</evidence>
<dbReference type="EMBL" id="JAHVHU010000005">
    <property type="protein sequence ID" value="MBY5957473.1"/>
    <property type="molecule type" value="Genomic_DNA"/>
</dbReference>
<evidence type="ECO:0000256" key="1">
    <source>
        <dbReference type="ARBA" id="ARBA00023015"/>
    </source>
</evidence>